<feature type="region of interest" description="Disordered" evidence="1">
    <location>
        <begin position="97"/>
        <end position="117"/>
    </location>
</feature>
<reference evidence="2" key="1">
    <citation type="journal article" date="2021" name="Proc. Natl. Acad. Sci. U.S.A.">
        <title>Three genomes in the algal genus Volvox reveal the fate of a haploid sex-determining region after a transition to homothallism.</title>
        <authorList>
            <person name="Yamamoto K."/>
            <person name="Hamaji T."/>
            <person name="Kawai-Toyooka H."/>
            <person name="Matsuzaki R."/>
            <person name="Takahashi F."/>
            <person name="Nishimura Y."/>
            <person name="Kawachi M."/>
            <person name="Noguchi H."/>
            <person name="Minakuchi Y."/>
            <person name="Umen J.G."/>
            <person name="Toyoda A."/>
            <person name="Nozaki H."/>
        </authorList>
    </citation>
    <scope>NUCLEOTIDE SEQUENCE</scope>
    <source>
        <strain evidence="2">NIES-3786</strain>
    </source>
</reference>
<accession>A0A8J4FR70</accession>
<proteinExistence type="predicted"/>
<keyword evidence="3" id="KW-1185">Reference proteome</keyword>
<gene>
    <name evidence="2" type="ORF">Vretifemale_10159</name>
</gene>
<feature type="non-terminal residue" evidence="2">
    <location>
        <position position="187"/>
    </location>
</feature>
<comment type="caution">
    <text evidence="2">The sequence shown here is derived from an EMBL/GenBank/DDBJ whole genome shotgun (WGS) entry which is preliminary data.</text>
</comment>
<dbReference type="SUPFAM" id="SSF81606">
    <property type="entry name" value="PP2C-like"/>
    <property type="match status" value="1"/>
</dbReference>
<organism evidence="2 3">
    <name type="scientific">Volvox reticuliferus</name>
    <dbReference type="NCBI Taxonomy" id="1737510"/>
    <lineage>
        <taxon>Eukaryota</taxon>
        <taxon>Viridiplantae</taxon>
        <taxon>Chlorophyta</taxon>
        <taxon>core chlorophytes</taxon>
        <taxon>Chlorophyceae</taxon>
        <taxon>CS clade</taxon>
        <taxon>Chlamydomonadales</taxon>
        <taxon>Volvocaceae</taxon>
        <taxon>Volvox</taxon>
    </lineage>
</organism>
<feature type="region of interest" description="Disordered" evidence="1">
    <location>
        <begin position="130"/>
        <end position="154"/>
    </location>
</feature>
<dbReference type="InterPro" id="IPR036457">
    <property type="entry name" value="PPM-type-like_dom_sf"/>
</dbReference>
<dbReference type="EMBL" id="BNCP01000020">
    <property type="protein sequence ID" value="GIL81022.1"/>
    <property type="molecule type" value="Genomic_DNA"/>
</dbReference>
<evidence type="ECO:0000313" key="3">
    <source>
        <dbReference type="Proteomes" id="UP000747110"/>
    </source>
</evidence>
<name>A0A8J4FR70_9CHLO</name>
<sequence>MEDRAGAWTFGCSAQRHAERRYSVWAVFDGHGSAAVSSYLEAALHIYLQRRLCDVTVDKSATDIGENHSDRECRCGDCQHVHTSLLRAFEDLDADLQQQQERQGQEEQHPQHQGRQLQGGLDKLRAELQRPTEDCDTPSFTRKHKDQGSDRVWRNVPDADSLEALRAAAAEAAWDCGSTAVVAVAEW</sequence>
<dbReference type="Proteomes" id="UP000747110">
    <property type="component" value="Unassembled WGS sequence"/>
</dbReference>
<protein>
    <submittedName>
        <fullName evidence="2">Uncharacterized protein</fullName>
    </submittedName>
</protein>
<evidence type="ECO:0000256" key="1">
    <source>
        <dbReference type="SAM" id="MobiDB-lite"/>
    </source>
</evidence>
<evidence type="ECO:0000313" key="2">
    <source>
        <dbReference type="EMBL" id="GIL81022.1"/>
    </source>
</evidence>
<dbReference type="Gene3D" id="3.60.40.10">
    <property type="entry name" value="PPM-type phosphatase domain"/>
    <property type="match status" value="1"/>
</dbReference>
<dbReference type="AlphaFoldDB" id="A0A8J4FR70"/>
<dbReference type="OrthoDB" id="559732at2759"/>